<reference evidence="2 3" key="1">
    <citation type="submission" date="2016-07" db="EMBL/GenBank/DDBJ databases">
        <title>Pervasive Adenine N6-methylation of Active Genes in Fungi.</title>
        <authorList>
            <consortium name="DOE Joint Genome Institute"/>
            <person name="Mondo S.J."/>
            <person name="Dannebaum R.O."/>
            <person name="Kuo R.C."/>
            <person name="Labutti K."/>
            <person name="Haridas S."/>
            <person name="Kuo A."/>
            <person name="Salamov A."/>
            <person name="Ahrendt S.R."/>
            <person name="Lipzen A."/>
            <person name="Sullivan W."/>
            <person name="Andreopoulos W.B."/>
            <person name="Clum A."/>
            <person name="Lindquist E."/>
            <person name="Daum C."/>
            <person name="Ramamoorthy G.K."/>
            <person name="Gryganskyi A."/>
            <person name="Culley D."/>
            <person name="Magnuson J.K."/>
            <person name="James T.Y."/>
            <person name="O'Malley M.A."/>
            <person name="Stajich J.E."/>
            <person name="Spatafora J.W."/>
            <person name="Visel A."/>
            <person name="Grigoriev I.V."/>
        </authorList>
    </citation>
    <scope>NUCLEOTIDE SEQUENCE [LARGE SCALE GENOMIC DNA]</scope>
    <source>
        <strain evidence="2 3">NRRL 1336</strain>
    </source>
</reference>
<gene>
    <name evidence="2" type="ORF">BCR42DRAFT_420341</name>
</gene>
<dbReference type="EMBL" id="MCGE01000019">
    <property type="protein sequence ID" value="ORZ12273.1"/>
    <property type="molecule type" value="Genomic_DNA"/>
</dbReference>
<feature type="region of interest" description="Disordered" evidence="1">
    <location>
        <begin position="385"/>
        <end position="443"/>
    </location>
</feature>
<evidence type="ECO:0000256" key="1">
    <source>
        <dbReference type="SAM" id="MobiDB-lite"/>
    </source>
</evidence>
<name>A0A1X2I9G2_9FUNG</name>
<feature type="compositionally biased region" description="Polar residues" evidence="1">
    <location>
        <begin position="398"/>
        <end position="413"/>
    </location>
</feature>
<feature type="compositionally biased region" description="Low complexity" evidence="1">
    <location>
        <begin position="467"/>
        <end position="481"/>
    </location>
</feature>
<protein>
    <recommendedName>
        <fullName evidence="4">PH domain-containing protein</fullName>
    </recommendedName>
</protein>
<feature type="region of interest" description="Disordered" evidence="1">
    <location>
        <begin position="158"/>
        <end position="188"/>
    </location>
</feature>
<comment type="caution">
    <text evidence="2">The sequence shown here is derived from an EMBL/GenBank/DDBJ whole genome shotgun (WGS) entry which is preliminary data.</text>
</comment>
<feature type="compositionally biased region" description="Pro residues" evidence="1">
    <location>
        <begin position="176"/>
        <end position="186"/>
    </location>
</feature>
<dbReference type="SUPFAM" id="SSF50729">
    <property type="entry name" value="PH domain-like"/>
    <property type="match status" value="1"/>
</dbReference>
<evidence type="ECO:0000313" key="2">
    <source>
        <dbReference type="EMBL" id="ORZ12273.1"/>
    </source>
</evidence>
<evidence type="ECO:0000313" key="3">
    <source>
        <dbReference type="Proteomes" id="UP000193560"/>
    </source>
</evidence>
<dbReference type="Gene3D" id="2.30.29.30">
    <property type="entry name" value="Pleckstrin-homology domain (PH domain)/Phosphotyrosine-binding domain (PTB)"/>
    <property type="match status" value="1"/>
</dbReference>
<dbReference type="Proteomes" id="UP000193560">
    <property type="component" value="Unassembled WGS sequence"/>
</dbReference>
<sequence length="495" mass="57253">MFKSLYKRNDFSKNAKEVPATVAVYEGHLYWWYPEKRKWKWHLFRFDGLSFIYSYTKGKVLMASHYQLPSWSLNLKQVDSISLLLHDNNNNNNNKSQQQQLQQCNRFCIRTIDKEYYILKARKHKDLDRWLFTLMKAWNWVQFEQHIVHRLPSTPPQLPPLNISSFGNKSRKSTEPPTPPTPPTPSIPQLELREQQHDCHPILPAEKEKWIHEWRKSLQPMAIPLCHKTRHSTTSLILHDPSEPVYNSRHSQPHPASAMDIAYVKVKKKPSYEMQNWIPGNYQEHENYDVHYFQDANTTDHANDTSSKHSGDVQQLQQSSLHYHRSSRGKSVQIFNNDHHKGQQFNLHVSSLTPPFDQHSPLSELSKIESTDDVYKLLQQQRSSASSLSTIQLKEKQQQQLPRSSTRTSNNNVYHPHRVPISPVGPAAPTLPPSQPTTYSLYGSTTAMNPLKKHLPFMKSSSSTTIGRGSFNSGSFPSNNRTPFGRSRTSLHSLV</sequence>
<proteinExistence type="predicted"/>
<organism evidence="2 3">
    <name type="scientific">Absidia repens</name>
    <dbReference type="NCBI Taxonomy" id="90262"/>
    <lineage>
        <taxon>Eukaryota</taxon>
        <taxon>Fungi</taxon>
        <taxon>Fungi incertae sedis</taxon>
        <taxon>Mucoromycota</taxon>
        <taxon>Mucoromycotina</taxon>
        <taxon>Mucoromycetes</taxon>
        <taxon>Mucorales</taxon>
        <taxon>Cunninghamellaceae</taxon>
        <taxon>Absidia</taxon>
    </lineage>
</organism>
<evidence type="ECO:0008006" key="4">
    <source>
        <dbReference type="Google" id="ProtNLM"/>
    </source>
</evidence>
<dbReference type="AlphaFoldDB" id="A0A1X2I9G2"/>
<accession>A0A1X2I9G2</accession>
<dbReference type="InterPro" id="IPR011993">
    <property type="entry name" value="PH-like_dom_sf"/>
</dbReference>
<dbReference type="OrthoDB" id="2412252at2759"/>
<keyword evidence="3" id="KW-1185">Reference proteome</keyword>
<feature type="region of interest" description="Disordered" evidence="1">
    <location>
        <begin position="459"/>
        <end position="495"/>
    </location>
</feature>